<dbReference type="AlphaFoldDB" id="I0JKT0"/>
<keyword evidence="1" id="KW-1133">Transmembrane helix</keyword>
<dbReference type="HOGENOM" id="CLU_1633104_0_0_9"/>
<protein>
    <submittedName>
        <fullName evidence="2">Uncharacterized protein</fullName>
    </submittedName>
</protein>
<proteinExistence type="predicted"/>
<name>I0JKT0_HALH3</name>
<accession>I0JKT0</accession>
<keyword evidence="1" id="KW-0472">Membrane</keyword>
<keyword evidence="1" id="KW-0812">Transmembrane</keyword>
<reference evidence="2 3" key="1">
    <citation type="journal article" date="2013" name="Environ. Microbiol.">
        <title>Chloride and organic osmolytes: a hybrid strategy to cope with elevated salinities by the moderately halophilic, chloride-dependent bacterium Halobacillus halophilus.</title>
        <authorList>
            <person name="Saum S.H."/>
            <person name="Pfeiffer F."/>
            <person name="Palm P."/>
            <person name="Rampp M."/>
            <person name="Schuster S.C."/>
            <person name="Muller V."/>
            <person name="Oesterhelt D."/>
        </authorList>
    </citation>
    <scope>NUCLEOTIDE SEQUENCE [LARGE SCALE GENOMIC DNA]</scope>
    <source>
        <strain evidence="3">ATCC 35676 / DSM 2266 / JCM 20832 / KCTC 3685 / LMG 17431 / NBRC 102448 / NCIMB 2269</strain>
    </source>
</reference>
<evidence type="ECO:0000313" key="3">
    <source>
        <dbReference type="Proteomes" id="UP000007397"/>
    </source>
</evidence>
<gene>
    <name evidence="2" type="ordered locus">HBHAL_2405</name>
</gene>
<dbReference type="PATRIC" id="fig|866895.3.peg.1413"/>
<dbReference type="KEGG" id="hhd:HBHAL_2405"/>
<sequence length="162" mass="18886">MILFPKIWFLFLPILTLILALPYILSIFQHKKIKGYKNKLERNLEKKQESDYSFKNLIVTLKEKPWSRFAFPLAIFTLISIFSFFGGYINAEYSENFYVVKSNSEEYLVIEQVGDKFITVPIDLSTNEVTSEYIVIEQKSDLKNPVIFKKERLEGGIIVPSS</sequence>
<dbReference type="Proteomes" id="UP000007397">
    <property type="component" value="Chromosome"/>
</dbReference>
<dbReference type="EMBL" id="HE717023">
    <property type="protein sequence ID" value="CCG44750.1"/>
    <property type="molecule type" value="Genomic_DNA"/>
</dbReference>
<keyword evidence="3" id="KW-1185">Reference proteome</keyword>
<organism evidence="2 3">
    <name type="scientific">Halobacillus halophilus (strain ATCC 35676 / DSM 2266 / JCM 20832 / KCTC 3685 / LMG 17431 / NBRC 102448 / NCIMB 2269)</name>
    <name type="common">Sporosarcina halophila</name>
    <dbReference type="NCBI Taxonomy" id="866895"/>
    <lineage>
        <taxon>Bacteria</taxon>
        <taxon>Bacillati</taxon>
        <taxon>Bacillota</taxon>
        <taxon>Bacilli</taxon>
        <taxon>Bacillales</taxon>
        <taxon>Bacillaceae</taxon>
        <taxon>Halobacillus</taxon>
    </lineage>
</organism>
<feature type="transmembrane region" description="Helical" evidence="1">
    <location>
        <begin position="6"/>
        <end position="28"/>
    </location>
</feature>
<feature type="transmembrane region" description="Helical" evidence="1">
    <location>
        <begin position="69"/>
        <end position="89"/>
    </location>
</feature>
<evidence type="ECO:0000313" key="2">
    <source>
        <dbReference type="EMBL" id="CCG44750.1"/>
    </source>
</evidence>
<evidence type="ECO:0000256" key="1">
    <source>
        <dbReference type="SAM" id="Phobius"/>
    </source>
</evidence>
<dbReference type="eggNOG" id="ENOG502ZS4U">
    <property type="taxonomic scope" value="Bacteria"/>
</dbReference>